<evidence type="ECO:0000313" key="5">
    <source>
        <dbReference type="EMBL" id="MDK3018638.1"/>
    </source>
</evidence>
<evidence type="ECO:0000256" key="1">
    <source>
        <dbReference type="ARBA" id="ARBA00004418"/>
    </source>
</evidence>
<sequence length="350" mass="37178">MNIRKTLAAFALIAGGWGAVAAPAQAEDQVTFSFATWVPPGYPPLFAGLTPWMDSIAAESEGSIAFELYEGGALGKAKDHYDMAASGIADITWIVPGYTPGRFPILERVELPFTFAASAAAAGAAAQAWYAPFAAEEMAEVKLLLLHTNAFGTFHTKDLEIRRPGDISGRTVRPANAGIAKWVSALGGSSVPIPAPEATDALSRGTVDAISLQWDTLRDFGIDRAARTHTDGKFYTSFFAIVMNKAAWGRLSEAQRAVMEHHMTPEWAGRVTAGWEEVDARGIAALKAEAAAGKRRIVELSDADRQAWRDTVAPLRAAWASEVAERTGRDAAAIEAALQASILSHGAGGN</sequence>
<evidence type="ECO:0000256" key="2">
    <source>
        <dbReference type="ARBA" id="ARBA00022729"/>
    </source>
</evidence>
<feature type="chain" id="PRO_5045486869" evidence="4">
    <location>
        <begin position="27"/>
        <end position="350"/>
    </location>
</feature>
<comment type="subcellular location">
    <subcellularLocation>
        <location evidence="1">Periplasm</location>
    </subcellularLocation>
</comment>
<keyword evidence="2 4" id="KW-0732">Signal</keyword>
<evidence type="ECO:0000256" key="3">
    <source>
        <dbReference type="ARBA" id="ARBA00022764"/>
    </source>
</evidence>
<dbReference type="InterPro" id="IPR038404">
    <property type="entry name" value="TRAP_DctP_sf"/>
</dbReference>
<organism evidence="5 6">
    <name type="scientific">Pseudodonghicola flavimaris</name>
    <dbReference type="NCBI Taxonomy" id="3050036"/>
    <lineage>
        <taxon>Bacteria</taxon>
        <taxon>Pseudomonadati</taxon>
        <taxon>Pseudomonadota</taxon>
        <taxon>Alphaproteobacteria</taxon>
        <taxon>Rhodobacterales</taxon>
        <taxon>Paracoccaceae</taxon>
        <taxon>Pseudodonghicola</taxon>
    </lineage>
</organism>
<dbReference type="EMBL" id="JASNJD010000009">
    <property type="protein sequence ID" value="MDK3018638.1"/>
    <property type="molecule type" value="Genomic_DNA"/>
</dbReference>
<dbReference type="Proteomes" id="UP001243757">
    <property type="component" value="Unassembled WGS sequence"/>
</dbReference>
<protein>
    <submittedName>
        <fullName evidence="5">TRAP transporter substrate-binding protein</fullName>
    </submittedName>
</protein>
<feature type="signal peptide" evidence="4">
    <location>
        <begin position="1"/>
        <end position="26"/>
    </location>
</feature>
<dbReference type="Pfam" id="PF03480">
    <property type="entry name" value="DctP"/>
    <property type="match status" value="1"/>
</dbReference>
<dbReference type="NCBIfam" id="NF037995">
    <property type="entry name" value="TRAP_S1"/>
    <property type="match status" value="1"/>
</dbReference>
<evidence type="ECO:0000256" key="4">
    <source>
        <dbReference type="SAM" id="SignalP"/>
    </source>
</evidence>
<keyword evidence="6" id="KW-1185">Reference proteome</keyword>
<name>A0ABT7F210_9RHOB</name>
<dbReference type="RefSeq" id="WP_284481454.1">
    <property type="nucleotide sequence ID" value="NZ_JASNJD010000009.1"/>
</dbReference>
<dbReference type="CDD" id="cd13665">
    <property type="entry name" value="PBP2_TRAP_Dctp3_4"/>
    <property type="match status" value="1"/>
</dbReference>
<accession>A0ABT7F210</accession>
<dbReference type="InterPro" id="IPR018389">
    <property type="entry name" value="DctP_fam"/>
</dbReference>
<dbReference type="PANTHER" id="PTHR33376:SF15">
    <property type="entry name" value="BLL6794 PROTEIN"/>
    <property type="match status" value="1"/>
</dbReference>
<dbReference type="Gene3D" id="3.40.190.170">
    <property type="entry name" value="Bacterial extracellular solute-binding protein, family 7"/>
    <property type="match status" value="1"/>
</dbReference>
<reference evidence="5 6" key="1">
    <citation type="submission" date="2023-05" db="EMBL/GenBank/DDBJ databases">
        <title>Pseudodonghicola sp. nov.</title>
        <authorList>
            <person name="Huang J."/>
        </authorList>
    </citation>
    <scope>NUCLEOTIDE SEQUENCE [LARGE SCALE GENOMIC DNA]</scope>
    <source>
        <strain evidence="5 6">IC7</strain>
    </source>
</reference>
<proteinExistence type="predicted"/>
<gene>
    <name evidence="5" type="ORF">QO033_13225</name>
</gene>
<keyword evidence="3" id="KW-0574">Periplasm</keyword>
<comment type="caution">
    <text evidence="5">The sequence shown here is derived from an EMBL/GenBank/DDBJ whole genome shotgun (WGS) entry which is preliminary data.</text>
</comment>
<dbReference type="PANTHER" id="PTHR33376">
    <property type="match status" value="1"/>
</dbReference>
<evidence type="ECO:0000313" key="6">
    <source>
        <dbReference type="Proteomes" id="UP001243757"/>
    </source>
</evidence>